<proteinExistence type="predicted"/>
<evidence type="ECO:0000313" key="6">
    <source>
        <dbReference type="Proteomes" id="UP000182312"/>
    </source>
</evidence>
<dbReference type="eggNOG" id="COG3453">
    <property type="taxonomic scope" value="Bacteria"/>
</dbReference>
<dbReference type="PANTHER" id="PTHR43084">
    <property type="entry name" value="PERSULFIDE DIOXYGENASE ETHE1"/>
    <property type="match status" value="1"/>
</dbReference>
<dbReference type="Gene3D" id="3.60.15.10">
    <property type="entry name" value="Ribonuclease Z/Hydroxyacylglutathione hydrolase-like"/>
    <property type="match status" value="1"/>
</dbReference>
<sequence>MSLIRITDSFFITGQIRAADMPRIAAMGFVVILNNRPDGEEADQPDHETMRQATVAAGMGYLWLPVTGSTINGEVAETFRAMLDAASGPVLAHCRSGARSFTLWAIGEVLAGRMTPEELARFAQVRGCDASGVLNWLASDAQKRAQDLPRKESLMSAKPEVTGFFDPRTWSVQYVVADPATKDCAIIDPVYDYDEKSGQTGTERADEILRFVSDRGYHVQWILDTHPHADHFSAAAYLKARTGAPTAIGEKVVDVQKLWKGFYNWPDFPEDGSQWDRLFADGDTFTVGTIPARVMFSPGHTLASVTYVIGDAAFVHDTLFQPDSGTARADFPGGNAKILWSAIQAILALPDETRIFTGHDYQPGGRKPQWESTVAEQKANNIHMSKYRTEAEFVAARDARDATLPMPKLILHALQVNMNGGRLPEPEANGRRYIKLPLDVLTGADWG</sequence>
<reference evidence="3 5" key="2">
    <citation type="submission" date="2014-10" db="EMBL/GenBank/DDBJ databases">
        <title>Paracoccus sanguinis sp. nov., isolated from clinical specimens of New York State patients.</title>
        <authorList>
            <person name="Mingle L.A."/>
            <person name="Cole J.A."/>
            <person name="Lapierre P."/>
            <person name="Musser K.A."/>
        </authorList>
    </citation>
    <scope>NUCLEOTIDE SEQUENCE [LARGE SCALE GENOMIC DNA]</scope>
    <source>
        <strain evidence="3 5">JCM 14014</strain>
    </source>
</reference>
<protein>
    <submittedName>
        <fullName evidence="3">Beta-lactamase</fullName>
    </submittedName>
    <submittedName>
        <fullName evidence="4">TIGR01244 family protein</fullName>
    </submittedName>
</protein>
<dbReference type="EMBL" id="JRKN01000007">
    <property type="protein sequence ID" value="KGJ05205.1"/>
    <property type="molecule type" value="Genomic_DNA"/>
</dbReference>
<dbReference type="GO" id="GO:0016787">
    <property type="term" value="F:hydrolase activity"/>
    <property type="evidence" value="ECO:0007669"/>
    <property type="project" value="InterPro"/>
</dbReference>
<dbReference type="GO" id="GO:0006749">
    <property type="term" value="P:glutathione metabolic process"/>
    <property type="evidence" value="ECO:0007669"/>
    <property type="project" value="InterPro"/>
</dbReference>
<gene>
    <name evidence="3" type="ORF">IT41_07445</name>
    <name evidence="4" type="ORF">SAMN04487972_10354</name>
</gene>
<evidence type="ECO:0000256" key="1">
    <source>
        <dbReference type="ARBA" id="ARBA00022723"/>
    </source>
</evidence>
<dbReference type="PANTHER" id="PTHR43084:SF1">
    <property type="entry name" value="PERSULFIDE DIOXYGENASE ETHE1, MITOCHONDRIAL"/>
    <property type="match status" value="1"/>
</dbReference>
<dbReference type="InterPro" id="IPR053449">
    <property type="entry name" value="MBL-like_hydrolase"/>
</dbReference>
<dbReference type="Pfam" id="PF00753">
    <property type="entry name" value="Lactamase_B"/>
    <property type="match status" value="1"/>
</dbReference>
<dbReference type="CDD" id="cd14503">
    <property type="entry name" value="PTP-bact"/>
    <property type="match status" value="1"/>
</dbReference>
<name>A0A099F3D9_9RHOB</name>
<dbReference type="Gene3D" id="3.90.190.10">
    <property type="entry name" value="Protein tyrosine phosphatase superfamily"/>
    <property type="match status" value="1"/>
</dbReference>
<keyword evidence="1" id="KW-0479">Metal-binding</keyword>
<dbReference type="eggNOG" id="COG0491">
    <property type="taxonomic scope" value="Bacteria"/>
</dbReference>
<dbReference type="SUPFAM" id="SSF56281">
    <property type="entry name" value="Metallo-hydrolase/oxidoreductase"/>
    <property type="match status" value="1"/>
</dbReference>
<dbReference type="GO" id="GO:0070813">
    <property type="term" value="P:hydrogen sulfide metabolic process"/>
    <property type="evidence" value="ECO:0007669"/>
    <property type="project" value="TreeGrafter"/>
</dbReference>
<dbReference type="CDD" id="cd07724">
    <property type="entry name" value="POD-like_MBL-fold"/>
    <property type="match status" value="1"/>
</dbReference>
<dbReference type="Proteomes" id="UP000029846">
    <property type="component" value="Unassembled WGS sequence"/>
</dbReference>
<dbReference type="NCBIfam" id="NF040641">
    <property type="entry name" value="bifunc_ST_SDO"/>
    <property type="match status" value="1"/>
</dbReference>
<dbReference type="InterPro" id="IPR029021">
    <property type="entry name" value="Prot-tyrosine_phosphatase-like"/>
</dbReference>
<dbReference type="GO" id="GO:0046872">
    <property type="term" value="F:metal ion binding"/>
    <property type="evidence" value="ECO:0007669"/>
    <property type="project" value="UniProtKB-KW"/>
</dbReference>
<accession>A0A099F3D9</accession>
<dbReference type="InterPro" id="IPR001279">
    <property type="entry name" value="Metallo-B-lactamas"/>
</dbReference>
<dbReference type="Proteomes" id="UP000182312">
    <property type="component" value="Unassembled WGS sequence"/>
</dbReference>
<dbReference type="NCBIfam" id="TIGR01244">
    <property type="entry name" value="TIGR01244 family sulfur transferase"/>
    <property type="match status" value="1"/>
</dbReference>
<evidence type="ECO:0000313" key="4">
    <source>
        <dbReference type="EMBL" id="SFA43556.1"/>
    </source>
</evidence>
<dbReference type="EMBL" id="FOJO01000003">
    <property type="protein sequence ID" value="SFA43556.1"/>
    <property type="molecule type" value="Genomic_DNA"/>
</dbReference>
<dbReference type="AlphaFoldDB" id="A0A099F3D9"/>
<organism evidence="3 5">
    <name type="scientific">Paracoccus halophilus</name>
    <dbReference type="NCBI Taxonomy" id="376733"/>
    <lineage>
        <taxon>Bacteria</taxon>
        <taxon>Pseudomonadati</taxon>
        <taxon>Pseudomonadota</taxon>
        <taxon>Alphaproteobacteria</taxon>
        <taxon>Rhodobacterales</taxon>
        <taxon>Paracoccaceae</taxon>
        <taxon>Paracoccus</taxon>
    </lineage>
</organism>
<reference evidence="3 5" key="1">
    <citation type="submission" date="2014-09" db="EMBL/GenBank/DDBJ databases">
        <authorList>
            <person name="McGinnis J.M."/>
            <person name="Wolfgang W.J."/>
        </authorList>
    </citation>
    <scope>NUCLEOTIDE SEQUENCE [LARGE SCALE GENOMIC DNA]</scope>
    <source>
        <strain evidence="3 5">JCM 14014</strain>
    </source>
</reference>
<dbReference type="Pfam" id="PF04273">
    <property type="entry name" value="BLH_phosphatase"/>
    <property type="match status" value="1"/>
</dbReference>
<evidence type="ECO:0000313" key="5">
    <source>
        <dbReference type="Proteomes" id="UP000029846"/>
    </source>
</evidence>
<dbReference type="InterPro" id="IPR005939">
    <property type="entry name" value="BLH_phosphatase-like"/>
</dbReference>
<keyword evidence="5" id="KW-1185">Reference proteome</keyword>
<evidence type="ECO:0000259" key="2">
    <source>
        <dbReference type="SMART" id="SM00849"/>
    </source>
</evidence>
<dbReference type="STRING" id="376733.SAMN04487972_10354"/>
<reference evidence="4 6" key="3">
    <citation type="submission" date="2016-10" db="EMBL/GenBank/DDBJ databases">
        <authorList>
            <person name="de Groot N.N."/>
        </authorList>
    </citation>
    <scope>NUCLEOTIDE SEQUENCE [LARGE SCALE GENOMIC DNA]</scope>
    <source>
        <strain evidence="4 6">CGMCC 1.6117</strain>
    </source>
</reference>
<dbReference type="GO" id="GO:0050313">
    <property type="term" value="F:sulfur dioxygenase activity"/>
    <property type="evidence" value="ECO:0007669"/>
    <property type="project" value="InterPro"/>
</dbReference>
<dbReference type="InterPro" id="IPR036866">
    <property type="entry name" value="RibonucZ/Hydroxyglut_hydro"/>
</dbReference>
<dbReference type="SUPFAM" id="SSF52799">
    <property type="entry name" value="(Phosphotyrosine protein) phosphatases II"/>
    <property type="match status" value="1"/>
</dbReference>
<dbReference type="OrthoDB" id="9784009at2"/>
<feature type="domain" description="Metallo-beta-lactamase" evidence="2">
    <location>
        <begin position="170"/>
        <end position="359"/>
    </location>
</feature>
<dbReference type="InterPro" id="IPR051682">
    <property type="entry name" value="Mito_Persulfide_Diox"/>
</dbReference>
<dbReference type="RefSeq" id="WP_036739936.1">
    <property type="nucleotide sequence ID" value="NZ_FOJO01000003.1"/>
</dbReference>
<evidence type="ECO:0000313" key="3">
    <source>
        <dbReference type="EMBL" id="KGJ05205.1"/>
    </source>
</evidence>
<dbReference type="SMART" id="SM00849">
    <property type="entry name" value="Lactamase_B"/>
    <property type="match status" value="1"/>
</dbReference>
<dbReference type="InterPro" id="IPR044528">
    <property type="entry name" value="POD-like_MBL-fold"/>
</dbReference>